<comment type="caution">
    <text evidence="2">The sequence shown here is derived from an EMBL/GenBank/DDBJ whole genome shotgun (WGS) entry which is preliminary data.</text>
</comment>
<dbReference type="Proteomes" id="UP000765509">
    <property type="component" value="Unassembled WGS sequence"/>
</dbReference>
<proteinExistence type="predicted"/>
<evidence type="ECO:0000313" key="2">
    <source>
        <dbReference type="EMBL" id="MBW0472248.1"/>
    </source>
</evidence>
<name>A0A9Q3BVV6_9BASI</name>
<evidence type="ECO:0000256" key="1">
    <source>
        <dbReference type="SAM" id="MobiDB-lite"/>
    </source>
</evidence>
<feature type="compositionally biased region" description="Low complexity" evidence="1">
    <location>
        <begin position="44"/>
        <end position="53"/>
    </location>
</feature>
<feature type="compositionally biased region" description="Basic and acidic residues" evidence="1">
    <location>
        <begin position="119"/>
        <end position="130"/>
    </location>
</feature>
<dbReference type="EMBL" id="AVOT02003022">
    <property type="protein sequence ID" value="MBW0472248.1"/>
    <property type="molecule type" value="Genomic_DNA"/>
</dbReference>
<dbReference type="AlphaFoldDB" id="A0A9Q3BVV6"/>
<feature type="compositionally biased region" description="Basic and acidic residues" evidence="1">
    <location>
        <begin position="143"/>
        <end position="165"/>
    </location>
</feature>
<keyword evidence="3" id="KW-1185">Reference proteome</keyword>
<sequence>MTPTRSGSNYPIQSNGLWPRHSGHKSKRKDCQPRVEAQMEDSRTSTSSQRLSSTFETLIESLEADITPIPIVRPEPFATGNNRDIPVSVQELVFGSKASGVGTSGKSLDRHNGLISSSEDVHGPRKDRGPSEGLDTHFLQRISQKDESLFEKPKHFIRGPEDVGPRKGQQPCGRSPSLHKQ</sequence>
<feature type="region of interest" description="Disordered" evidence="1">
    <location>
        <begin position="1"/>
        <end position="53"/>
    </location>
</feature>
<feature type="region of interest" description="Disordered" evidence="1">
    <location>
        <begin position="98"/>
        <end position="181"/>
    </location>
</feature>
<gene>
    <name evidence="2" type="ORF">O181_011963</name>
</gene>
<feature type="compositionally biased region" description="Polar residues" evidence="1">
    <location>
        <begin position="1"/>
        <end position="16"/>
    </location>
</feature>
<protein>
    <submittedName>
        <fullName evidence="2">Uncharacterized protein</fullName>
    </submittedName>
</protein>
<evidence type="ECO:0000313" key="3">
    <source>
        <dbReference type="Proteomes" id="UP000765509"/>
    </source>
</evidence>
<reference evidence="2" key="1">
    <citation type="submission" date="2021-03" db="EMBL/GenBank/DDBJ databases">
        <title>Draft genome sequence of rust myrtle Austropuccinia psidii MF-1, a brazilian biotype.</title>
        <authorList>
            <person name="Quecine M.C."/>
            <person name="Pachon D.M.R."/>
            <person name="Bonatelli M.L."/>
            <person name="Correr F.H."/>
            <person name="Franceschini L.M."/>
            <person name="Leite T.F."/>
            <person name="Margarido G.R.A."/>
            <person name="Almeida C.A."/>
            <person name="Ferrarezi J.A."/>
            <person name="Labate C.A."/>
        </authorList>
    </citation>
    <scope>NUCLEOTIDE SEQUENCE</scope>
    <source>
        <strain evidence="2">MF-1</strain>
    </source>
</reference>
<accession>A0A9Q3BVV6</accession>
<organism evidence="2 3">
    <name type="scientific">Austropuccinia psidii MF-1</name>
    <dbReference type="NCBI Taxonomy" id="1389203"/>
    <lineage>
        <taxon>Eukaryota</taxon>
        <taxon>Fungi</taxon>
        <taxon>Dikarya</taxon>
        <taxon>Basidiomycota</taxon>
        <taxon>Pucciniomycotina</taxon>
        <taxon>Pucciniomycetes</taxon>
        <taxon>Pucciniales</taxon>
        <taxon>Sphaerophragmiaceae</taxon>
        <taxon>Austropuccinia</taxon>
    </lineage>
</organism>